<keyword evidence="2" id="KW-0378">Hydrolase</keyword>
<reference evidence="2 3" key="1">
    <citation type="submission" date="2019-07" db="EMBL/GenBank/DDBJ databases">
        <title>The pathways for chlorine oxyanion respiration interact through the shared metabolite chlorate.</title>
        <authorList>
            <person name="Barnum T.P."/>
            <person name="Cheng Y."/>
            <person name="Hill K.A."/>
            <person name="Lucas L.N."/>
            <person name="Carlson H.K."/>
            <person name="Coates J.D."/>
        </authorList>
    </citation>
    <scope>NUCLEOTIDE SEQUENCE [LARGE SCALE GENOMIC DNA]</scope>
    <source>
        <strain evidence="2 3">SFB-3</strain>
    </source>
</reference>
<proteinExistence type="predicted"/>
<feature type="transmembrane region" description="Helical" evidence="1">
    <location>
        <begin position="21"/>
        <end position="48"/>
    </location>
</feature>
<dbReference type="EMBL" id="VMNK01000003">
    <property type="protein sequence ID" value="TVO58555.1"/>
    <property type="molecule type" value="Genomic_DNA"/>
</dbReference>
<protein>
    <submittedName>
        <fullName evidence="2">M48 family metalloprotease</fullName>
    </submittedName>
</protein>
<dbReference type="OrthoDB" id="9789270at2"/>
<name>A0A557R065_9RHOO</name>
<dbReference type="Proteomes" id="UP000319502">
    <property type="component" value="Unassembled WGS sequence"/>
</dbReference>
<accession>A0A557R065</accession>
<keyword evidence="3" id="KW-1185">Reference proteome</keyword>
<keyword evidence="2" id="KW-0645">Protease</keyword>
<evidence type="ECO:0000256" key="1">
    <source>
        <dbReference type="SAM" id="Phobius"/>
    </source>
</evidence>
<dbReference type="GO" id="GO:0008237">
    <property type="term" value="F:metallopeptidase activity"/>
    <property type="evidence" value="ECO:0007669"/>
    <property type="project" value="UniProtKB-KW"/>
</dbReference>
<sequence>MTRIRPRSSATVRRLARRLSWRAAGALTVLALASMVSVGVAVVLMIAVVPASVGTPMLQIGVAGLAAALVWGAVRIVRWLLVPAPRAEGVRIDRHAAPALYRLLDNLAERMGAESIQTIRISSEMNAAVFQRPRWGYWGAMDTTLIIGLPLVHSVSPRQLAAILAHELAHLNRQRGGWPAWGAHVRAWWHRVCERIAAEDSWLAQWVDRGFARWAEADLMAAVRLNHLEEYEADRLAARIVGSKLLGDTLVEVAMKANFIETDYWGAVMSQAAEMPRPSLRPFRDMGMGVAAGFHAAPQHRALHSLVCEDSGLCFHPTLTDRLVALGVAPRVPEPDAHTAASHYLQRSLPRLSRVLDRRWWRAARQDWRRYYASTMLGSGERD</sequence>
<keyword evidence="1" id="KW-1133">Transmembrane helix</keyword>
<gene>
    <name evidence="2" type="ORF">FHP91_02495</name>
</gene>
<organism evidence="2 3">
    <name type="scientific">Denitromonas halophila</name>
    <dbReference type="NCBI Taxonomy" id="1629404"/>
    <lineage>
        <taxon>Bacteria</taxon>
        <taxon>Pseudomonadati</taxon>
        <taxon>Pseudomonadota</taxon>
        <taxon>Betaproteobacteria</taxon>
        <taxon>Rhodocyclales</taxon>
        <taxon>Zoogloeaceae</taxon>
        <taxon>Denitromonas</taxon>
    </lineage>
</organism>
<keyword evidence="1" id="KW-0472">Membrane</keyword>
<feature type="transmembrane region" description="Helical" evidence="1">
    <location>
        <begin position="60"/>
        <end position="81"/>
    </location>
</feature>
<evidence type="ECO:0000313" key="3">
    <source>
        <dbReference type="Proteomes" id="UP000319502"/>
    </source>
</evidence>
<dbReference type="AlphaFoldDB" id="A0A557R065"/>
<dbReference type="Gene3D" id="3.30.2010.10">
    <property type="entry name" value="Metalloproteases ('zincins'), catalytic domain"/>
    <property type="match status" value="1"/>
</dbReference>
<dbReference type="GO" id="GO:0006508">
    <property type="term" value="P:proteolysis"/>
    <property type="evidence" value="ECO:0007669"/>
    <property type="project" value="UniProtKB-KW"/>
</dbReference>
<keyword evidence="2" id="KW-0482">Metalloprotease</keyword>
<keyword evidence="1" id="KW-0812">Transmembrane</keyword>
<dbReference type="CDD" id="cd07328">
    <property type="entry name" value="M48_Ste24p_like"/>
    <property type="match status" value="1"/>
</dbReference>
<comment type="caution">
    <text evidence="2">The sequence shown here is derived from an EMBL/GenBank/DDBJ whole genome shotgun (WGS) entry which is preliminary data.</text>
</comment>
<evidence type="ECO:0000313" key="2">
    <source>
        <dbReference type="EMBL" id="TVO58555.1"/>
    </source>
</evidence>
<dbReference type="RefSeq" id="WP_144308094.1">
    <property type="nucleotide sequence ID" value="NZ_VMNK01000003.1"/>
</dbReference>